<accession>A0A2P2N037</accession>
<reference evidence="1" key="1">
    <citation type="submission" date="2018-02" db="EMBL/GenBank/DDBJ databases">
        <title>Rhizophora mucronata_Transcriptome.</title>
        <authorList>
            <person name="Meera S.P."/>
            <person name="Sreeshan A."/>
            <person name="Augustine A."/>
        </authorList>
    </citation>
    <scope>NUCLEOTIDE SEQUENCE</scope>
    <source>
        <tissue evidence="1">Leaf</tissue>
    </source>
</reference>
<evidence type="ECO:0000313" key="1">
    <source>
        <dbReference type="EMBL" id="MBX35855.1"/>
    </source>
</evidence>
<proteinExistence type="predicted"/>
<dbReference type="AlphaFoldDB" id="A0A2P2N037"/>
<sequence length="19" mass="2246">MSMLIPKIALQQQQRLHIP</sequence>
<dbReference type="EMBL" id="GGEC01055371">
    <property type="protein sequence ID" value="MBX35855.1"/>
    <property type="molecule type" value="Transcribed_RNA"/>
</dbReference>
<protein>
    <submittedName>
        <fullName evidence="1">Uncharacterized protein</fullName>
    </submittedName>
</protein>
<name>A0A2P2N037_RHIMU</name>
<organism evidence="1">
    <name type="scientific">Rhizophora mucronata</name>
    <name type="common">Asiatic mangrove</name>
    <dbReference type="NCBI Taxonomy" id="61149"/>
    <lineage>
        <taxon>Eukaryota</taxon>
        <taxon>Viridiplantae</taxon>
        <taxon>Streptophyta</taxon>
        <taxon>Embryophyta</taxon>
        <taxon>Tracheophyta</taxon>
        <taxon>Spermatophyta</taxon>
        <taxon>Magnoliopsida</taxon>
        <taxon>eudicotyledons</taxon>
        <taxon>Gunneridae</taxon>
        <taxon>Pentapetalae</taxon>
        <taxon>rosids</taxon>
        <taxon>fabids</taxon>
        <taxon>Malpighiales</taxon>
        <taxon>Rhizophoraceae</taxon>
        <taxon>Rhizophora</taxon>
    </lineage>
</organism>